<evidence type="ECO:0000256" key="8">
    <source>
        <dbReference type="ARBA" id="ARBA00022840"/>
    </source>
</evidence>
<comment type="catalytic activity">
    <reaction evidence="1 10">
        <text>Endonucleolytic cleavage of DNA to give random double-stranded fragments with terminal 5'-phosphates, ATP is simultaneously hydrolyzed.</text>
        <dbReference type="EC" id="3.1.21.3"/>
    </reaction>
</comment>
<evidence type="ECO:0000256" key="3">
    <source>
        <dbReference type="ARBA" id="ARBA00022722"/>
    </source>
</evidence>
<dbReference type="Gene3D" id="3.40.50.300">
    <property type="entry name" value="P-loop containing nucleotide triphosphate hydrolases"/>
    <property type="match status" value="2"/>
</dbReference>
<reference evidence="12 13" key="1">
    <citation type="submission" date="2017-02" db="EMBL/GenBank/DDBJ databases">
        <authorList>
            <person name="Peterson S.W."/>
        </authorList>
    </citation>
    <scope>NUCLEOTIDE SEQUENCE [LARGE SCALE GENOMIC DNA]</scope>
    <source>
        <strain evidence="12 13">ATCC BAA-908</strain>
    </source>
</reference>
<dbReference type="GO" id="GO:0005524">
    <property type="term" value="F:ATP binding"/>
    <property type="evidence" value="ECO:0007669"/>
    <property type="project" value="UniProtKB-KW"/>
</dbReference>
<accession>A0A1T4JQ43</accession>
<dbReference type="Pfam" id="PF18766">
    <property type="entry name" value="SWI2_SNF2"/>
    <property type="match status" value="1"/>
</dbReference>
<evidence type="ECO:0000256" key="9">
    <source>
        <dbReference type="ARBA" id="ARBA00023125"/>
    </source>
</evidence>
<evidence type="ECO:0000256" key="2">
    <source>
        <dbReference type="ARBA" id="ARBA00008598"/>
    </source>
</evidence>
<keyword evidence="4 10" id="KW-0547">Nucleotide-binding</keyword>
<dbReference type="Proteomes" id="UP000190423">
    <property type="component" value="Unassembled WGS sequence"/>
</dbReference>
<dbReference type="InterPro" id="IPR014001">
    <property type="entry name" value="Helicase_ATP-bd"/>
</dbReference>
<feature type="domain" description="Helicase ATP-binding" evidence="11">
    <location>
        <begin position="277"/>
        <end position="467"/>
    </location>
</feature>
<proteinExistence type="inferred from homology"/>
<keyword evidence="5 10" id="KW-0680">Restriction system</keyword>
<keyword evidence="6" id="KW-0255">Endonuclease</keyword>
<dbReference type="Pfam" id="PF11867">
    <property type="entry name" value="T1RH-like_C"/>
    <property type="match status" value="1"/>
</dbReference>
<organism evidence="12 13">
    <name type="scientific">Treponema porcinum</name>
    <dbReference type="NCBI Taxonomy" id="261392"/>
    <lineage>
        <taxon>Bacteria</taxon>
        <taxon>Pseudomonadati</taxon>
        <taxon>Spirochaetota</taxon>
        <taxon>Spirochaetia</taxon>
        <taxon>Spirochaetales</taxon>
        <taxon>Treponemataceae</taxon>
        <taxon>Treponema</taxon>
    </lineage>
</organism>
<dbReference type="PANTHER" id="PTHR30195">
    <property type="entry name" value="TYPE I SITE-SPECIFIC DEOXYRIBONUCLEASE PROTEIN SUBUNIT M AND R"/>
    <property type="match status" value="1"/>
</dbReference>
<evidence type="ECO:0000256" key="6">
    <source>
        <dbReference type="ARBA" id="ARBA00022759"/>
    </source>
</evidence>
<dbReference type="STRING" id="261392.SAMN02745149_00717"/>
<dbReference type="Pfam" id="PF04313">
    <property type="entry name" value="HSDR_N"/>
    <property type="match status" value="1"/>
</dbReference>
<evidence type="ECO:0000256" key="7">
    <source>
        <dbReference type="ARBA" id="ARBA00022801"/>
    </source>
</evidence>
<dbReference type="SUPFAM" id="SSF52540">
    <property type="entry name" value="P-loop containing nucleoside triphosphate hydrolases"/>
    <property type="match status" value="2"/>
</dbReference>
<dbReference type="GeneID" id="78316030"/>
<comment type="similarity">
    <text evidence="2 10">Belongs to the HsdR family.</text>
</comment>
<dbReference type="GO" id="GO:0009307">
    <property type="term" value="P:DNA restriction-modification system"/>
    <property type="evidence" value="ECO:0007669"/>
    <property type="project" value="UniProtKB-KW"/>
</dbReference>
<dbReference type="InterPro" id="IPR021810">
    <property type="entry name" value="T1RH-like_C"/>
</dbReference>
<evidence type="ECO:0000259" key="11">
    <source>
        <dbReference type="PROSITE" id="PS51192"/>
    </source>
</evidence>
<dbReference type="OrthoDB" id="9758243at2"/>
<evidence type="ECO:0000256" key="1">
    <source>
        <dbReference type="ARBA" id="ARBA00000851"/>
    </source>
</evidence>
<dbReference type="SMART" id="SM00487">
    <property type="entry name" value="DEXDc"/>
    <property type="match status" value="1"/>
</dbReference>
<dbReference type="InterPro" id="IPR040980">
    <property type="entry name" value="SWI2_SNF2"/>
</dbReference>
<dbReference type="CDD" id="cd18800">
    <property type="entry name" value="SF2_C_EcoR124I-like"/>
    <property type="match status" value="1"/>
</dbReference>
<evidence type="ECO:0000256" key="5">
    <source>
        <dbReference type="ARBA" id="ARBA00022747"/>
    </source>
</evidence>
<dbReference type="InterPro" id="IPR007409">
    <property type="entry name" value="Restrct_endonuc_type1_HsdR_N"/>
</dbReference>
<dbReference type="InterPro" id="IPR051268">
    <property type="entry name" value="Type-I_R_enzyme_R_subunit"/>
</dbReference>
<comment type="subunit">
    <text evidence="10">The type I restriction/modification system is composed of three polypeptides R, M and S.</text>
</comment>
<dbReference type="Pfam" id="PF22679">
    <property type="entry name" value="T1R_D3-like"/>
    <property type="match status" value="1"/>
</dbReference>
<dbReference type="GO" id="GO:0009035">
    <property type="term" value="F:type I site-specific deoxyribonuclease activity"/>
    <property type="evidence" value="ECO:0007669"/>
    <property type="project" value="UniProtKB-EC"/>
</dbReference>
<dbReference type="CDD" id="cd22332">
    <property type="entry name" value="HsdR_N"/>
    <property type="match status" value="1"/>
</dbReference>
<keyword evidence="8 10" id="KW-0067">ATP-binding</keyword>
<dbReference type="AlphaFoldDB" id="A0A1T4JQ43"/>
<name>A0A1T4JQ43_TREPO</name>
<keyword evidence="13" id="KW-1185">Reference proteome</keyword>
<dbReference type="NCBIfam" id="TIGR00348">
    <property type="entry name" value="hsdR"/>
    <property type="match status" value="1"/>
</dbReference>
<keyword evidence="9 10" id="KW-0238">DNA-binding</keyword>
<dbReference type="GO" id="GO:0003677">
    <property type="term" value="F:DNA binding"/>
    <property type="evidence" value="ECO:0007669"/>
    <property type="project" value="UniProtKB-KW"/>
</dbReference>
<dbReference type="PROSITE" id="PS51192">
    <property type="entry name" value="HELICASE_ATP_BIND_1"/>
    <property type="match status" value="1"/>
</dbReference>
<dbReference type="PANTHER" id="PTHR30195:SF15">
    <property type="entry name" value="TYPE I RESTRICTION ENZYME HINDI ENDONUCLEASE SUBUNIT"/>
    <property type="match status" value="1"/>
</dbReference>
<sequence>MKFDENHLELSIMELFENQGYAHITGSEIHHEKTEVLLIDVLRNYLLFRYGSQNITENEITSAINRIKNISSDLYDENKKVLDLLCNGFTLRRDDPTQKDLFIQLIDFDEPENNMFNIVNQLEVQGREQLRIPDGIVYINGIPVVVLEFKSAIKENTTIEDAYKQLTIRYRRDIPELFKYNAFVVISDGANTKMGSLFSPYEFFYAWRKVESTDKEVDGISSLITMVNGLFRMDRLVAVIKDFIYFPDSTDKEVKIVCRYPQYFAATKLFDSIKSAMKPDGNGKGGIYFGATGCGKSYTMVFLSRMIMKSKEFNSPTIVVITDRTDLDDQLSKIFLESKNYIGDENIKCIEARDDESENKTGLKQELKNRASGGVYLTTIQKFSEDIKLLSDRSNIICISDEAHRSQNNLDEKLVINEKKGIVEHKFGFAHFLHESFPNATYVGFTGTPIDEMEQVFGDVVDTYTMKESVADGITVNLVYEGRAAKVFLDHKKIQEIEAYYAKCEAQGANENQIEQSKKAVTNLEAILRDPDVINEIAKDFVAHYEQRVKEGASVLGKAMFVCSSREVAFDLWKAITALRPEWKVQHPTKEEIDLLKEKLKNEGKKPDEIEKEVKKLKPIEKIKMVMTENKAKDVKELYEMLGKHDDRKEYDRQFKNEKSNFKIAIVCDMWLTGFDVPCLDTIYIYKPLQKHTLIQTISRVNRVYKGKEKGLIVDYIGIKRAMNEALKKYTSGEQEEFEDSEKAVVIVKDQLSVLKAMFNKFDASLYYNGTPLQQLETLNKAVEYVQLTDDLEKRFMSAAKRMKKAFNLCSSSDSLSKEEKDQINFYIAVRAILFKLTKGHAPDITTMNNHVMEILQEAIKSDGVEELFQVGKQINFDLFNPEYLEKINKIQLPNTKIKVLEQLLKQAIEEYKKTNKVKATEFSDRLNSLIIAYNNRFADGDFASQVLDDVAKQLNKLFEDMLADRKSFEEMGIDFEEKAFYDILVACAKKFEFEDQYPEEKMIDLAKKIKLLVAKNVKYTDWNQRIDVKAEMKADLRILLDDNGYPPVPRDEVFKEVFEQAENFKKYEE</sequence>
<keyword evidence="3" id="KW-0540">Nuclease</keyword>
<dbReference type="InterPro" id="IPR055180">
    <property type="entry name" value="HsdR_RecA-like_helicase_dom_2"/>
</dbReference>
<dbReference type="InterPro" id="IPR027417">
    <property type="entry name" value="P-loop_NTPase"/>
</dbReference>
<dbReference type="RefSeq" id="WP_078932638.1">
    <property type="nucleotide sequence ID" value="NZ_FUWG01000004.1"/>
</dbReference>
<evidence type="ECO:0000256" key="4">
    <source>
        <dbReference type="ARBA" id="ARBA00022741"/>
    </source>
</evidence>
<evidence type="ECO:0000256" key="10">
    <source>
        <dbReference type="RuleBase" id="RU364115"/>
    </source>
</evidence>
<dbReference type="Gene3D" id="3.90.1570.50">
    <property type="match status" value="1"/>
</dbReference>
<gene>
    <name evidence="12" type="ORF">SAMN02745149_00717</name>
</gene>
<protein>
    <recommendedName>
        <fullName evidence="10">Type I restriction enzyme endonuclease subunit</fullName>
        <shortName evidence="10">R protein</shortName>
        <ecNumber evidence="10">3.1.21.3</ecNumber>
    </recommendedName>
</protein>
<comment type="function">
    <text evidence="10">Subunit R is required for both nuclease and ATPase activities, but not for modification.</text>
</comment>
<keyword evidence="7 10" id="KW-0378">Hydrolase</keyword>
<evidence type="ECO:0000313" key="12">
    <source>
        <dbReference type="EMBL" id="SJZ32362.1"/>
    </source>
</evidence>
<dbReference type="EMBL" id="FUWG01000004">
    <property type="protein sequence ID" value="SJZ32362.1"/>
    <property type="molecule type" value="Genomic_DNA"/>
</dbReference>
<evidence type="ECO:0000313" key="13">
    <source>
        <dbReference type="Proteomes" id="UP000190423"/>
    </source>
</evidence>
<dbReference type="InterPro" id="IPR004473">
    <property type="entry name" value="Restrct_endonuc_typeI_HsdR"/>
</dbReference>
<dbReference type="EC" id="3.1.21.3" evidence="10"/>